<evidence type="ECO:0000256" key="4">
    <source>
        <dbReference type="ARBA" id="ARBA00023211"/>
    </source>
</evidence>
<evidence type="ECO:0000313" key="7">
    <source>
        <dbReference type="Proteomes" id="UP000022910"/>
    </source>
</evidence>
<evidence type="ECO:0000256" key="3">
    <source>
        <dbReference type="ARBA" id="ARBA00022801"/>
    </source>
</evidence>
<comment type="caution">
    <text evidence="6">The sequence shown here is derived from an EMBL/GenBank/DDBJ whole genome shotgun (WGS) entry which is preliminary data.</text>
</comment>
<proteinExistence type="predicted"/>
<feature type="domain" description="DHHA2" evidence="5">
    <location>
        <begin position="249"/>
        <end position="395"/>
    </location>
</feature>
<dbReference type="AlphaFoldDB" id="A0A015N049"/>
<dbReference type="OrthoDB" id="374045at2759"/>
<gene>
    <name evidence="6" type="ORF">RirG_069410</name>
</gene>
<dbReference type="PANTHER" id="PTHR12112:SF39">
    <property type="entry name" value="EG:152A3.5 PROTEIN (FBGN0003116_PN PROTEIN)"/>
    <property type="match status" value="1"/>
</dbReference>
<dbReference type="Gene3D" id="3.10.310.20">
    <property type="entry name" value="DHHA2 domain"/>
    <property type="match status" value="1"/>
</dbReference>
<dbReference type="InterPro" id="IPR038763">
    <property type="entry name" value="DHH_sf"/>
</dbReference>
<dbReference type="PANTHER" id="PTHR12112">
    <property type="entry name" value="BNIP - RELATED"/>
    <property type="match status" value="1"/>
</dbReference>
<keyword evidence="2" id="KW-0479">Metal-binding</keyword>
<organism evidence="6 7">
    <name type="scientific">Rhizophagus irregularis (strain DAOM 197198w)</name>
    <name type="common">Glomus intraradices</name>
    <dbReference type="NCBI Taxonomy" id="1432141"/>
    <lineage>
        <taxon>Eukaryota</taxon>
        <taxon>Fungi</taxon>
        <taxon>Fungi incertae sedis</taxon>
        <taxon>Mucoromycota</taxon>
        <taxon>Glomeromycotina</taxon>
        <taxon>Glomeromycetes</taxon>
        <taxon>Glomerales</taxon>
        <taxon>Glomeraceae</taxon>
        <taxon>Rhizophagus</taxon>
    </lineage>
</organism>
<dbReference type="OMA" id="DYKDWTE"/>
<dbReference type="SUPFAM" id="SSF64182">
    <property type="entry name" value="DHH phosphoesterases"/>
    <property type="match status" value="1"/>
</dbReference>
<evidence type="ECO:0000259" key="5">
    <source>
        <dbReference type="SMART" id="SM01131"/>
    </source>
</evidence>
<name>A0A015N049_RHIIW</name>
<keyword evidence="3" id="KW-0378">Hydrolase</keyword>
<dbReference type="Proteomes" id="UP000022910">
    <property type="component" value="Unassembled WGS sequence"/>
</dbReference>
<dbReference type="Pfam" id="PF02833">
    <property type="entry name" value="DHHA2"/>
    <property type="match status" value="1"/>
</dbReference>
<evidence type="ECO:0000313" key="6">
    <source>
        <dbReference type="EMBL" id="EXX72433.1"/>
    </source>
</evidence>
<reference evidence="6 7" key="1">
    <citation type="submission" date="2014-02" db="EMBL/GenBank/DDBJ databases">
        <title>Single nucleus genome sequencing reveals high similarity among nuclei of an endomycorrhizal fungus.</title>
        <authorList>
            <person name="Lin K."/>
            <person name="Geurts R."/>
            <person name="Zhang Z."/>
            <person name="Limpens E."/>
            <person name="Saunders D.G."/>
            <person name="Mu D."/>
            <person name="Pang E."/>
            <person name="Cao H."/>
            <person name="Cha H."/>
            <person name="Lin T."/>
            <person name="Zhou Q."/>
            <person name="Shang Y."/>
            <person name="Li Y."/>
            <person name="Ivanov S."/>
            <person name="Sharma T."/>
            <person name="Velzen R.V."/>
            <person name="Ruijter N.D."/>
            <person name="Aanen D.K."/>
            <person name="Win J."/>
            <person name="Kamoun S."/>
            <person name="Bisseling T."/>
            <person name="Huang S."/>
        </authorList>
    </citation>
    <scope>NUCLEOTIDE SEQUENCE [LARGE SCALE GENOMIC DNA]</scope>
    <source>
        <strain evidence="7">DAOM197198w</strain>
    </source>
</reference>
<dbReference type="InterPro" id="IPR004097">
    <property type="entry name" value="DHHA2"/>
</dbReference>
<dbReference type="STRING" id="1432141.A0A015N049"/>
<dbReference type="GO" id="GO:0046872">
    <property type="term" value="F:metal ion binding"/>
    <property type="evidence" value="ECO:0007669"/>
    <property type="project" value="UniProtKB-KW"/>
</dbReference>
<dbReference type="HOGENOM" id="CLU_019358_1_0_1"/>
<dbReference type="InterPro" id="IPR001667">
    <property type="entry name" value="DDH_dom"/>
</dbReference>
<dbReference type="Pfam" id="PF01368">
    <property type="entry name" value="DHH"/>
    <property type="match status" value="1"/>
</dbReference>
<dbReference type="Gene3D" id="3.90.1640.10">
    <property type="entry name" value="inorganic pyrophosphatase (n-terminal core)"/>
    <property type="match status" value="1"/>
</dbReference>
<dbReference type="SMR" id="A0A015N049"/>
<evidence type="ECO:0000256" key="1">
    <source>
        <dbReference type="ARBA" id="ARBA00001936"/>
    </source>
</evidence>
<evidence type="ECO:0000256" key="2">
    <source>
        <dbReference type="ARBA" id="ARBA00022723"/>
    </source>
</evidence>
<protein>
    <submittedName>
        <fullName evidence="6">Ppx1p</fullName>
    </submittedName>
</protein>
<dbReference type="InterPro" id="IPR038222">
    <property type="entry name" value="DHHA2_dom_sf"/>
</dbReference>
<dbReference type="SMART" id="SM01131">
    <property type="entry name" value="DHHA2"/>
    <property type="match status" value="1"/>
</dbReference>
<dbReference type="EMBL" id="JEMT01015376">
    <property type="protein sequence ID" value="EXX72433.1"/>
    <property type="molecule type" value="Genomic_DNA"/>
</dbReference>
<keyword evidence="4" id="KW-0464">Manganese</keyword>
<comment type="cofactor">
    <cofactor evidence="1">
        <name>Mn(2+)</name>
        <dbReference type="ChEBI" id="CHEBI:29035"/>
    </cofactor>
</comment>
<dbReference type="GO" id="GO:0005737">
    <property type="term" value="C:cytoplasm"/>
    <property type="evidence" value="ECO:0007669"/>
    <property type="project" value="InterPro"/>
</dbReference>
<keyword evidence="7" id="KW-1185">Reference proteome</keyword>
<dbReference type="GO" id="GO:0004309">
    <property type="term" value="F:exopolyphosphatase activity"/>
    <property type="evidence" value="ECO:0007669"/>
    <property type="project" value="TreeGrafter"/>
</dbReference>
<sequence length="403" mass="47631">MFEFVKKFSLLINKLNNEVIVTQQRKKLYFVLGNESADLDSIISSIAYACLSQQLISPDELNSLSTSSFLIYFPIIQIPKSDFSLRPECSYVFSECEFTESDISQLLFLDDILPHLDKLSSNYDVNLILVDHNKLISPWSEKFNDKIDTILDHHQDERLYLNIKCRQIEFVGSATSLVVLHFKDVWKKKISRDDFRLAKLLLAPILVDTILLDVSKERTSNKDKEAVQFLLDILNIPKSDQDFYTSNYFNAIQSAKFNISHLSNIDLLRKDYKEWNLNNFNIGISSVNWSLEGWIQREDDNIDKLIDSFKYFKDEKKLDIFIIMLAYNHKNKGFQREFVFLSNKNKFIYEEFLQQLEVKLSLKPLFSNMDYIRFYHQERINYSRKQIYISIKDLLQQYPINKI</sequence>
<accession>A0A015N049</accession>